<gene>
    <name evidence="1" type="ORF">QFC19_001110</name>
</gene>
<dbReference type="Proteomes" id="UP001241377">
    <property type="component" value="Unassembled WGS sequence"/>
</dbReference>
<keyword evidence="2" id="KW-1185">Reference proteome</keyword>
<reference evidence="1" key="1">
    <citation type="submission" date="2023-04" db="EMBL/GenBank/DDBJ databases">
        <title>Draft Genome sequencing of Naganishia species isolated from polar environments using Oxford Nanopore Technology.</title>
        <authorList>
            <person name="Leo P."/>
            <person name="Venkateswaran K."/>
        </authorList>
    </citation>
    <scope>NUCLEOTIDE SEQUENCE</scope>
    <source>
        <strain evidence="1">MNA-CCFEE 5261</strain>
    </source>
</reference>
<evidence type="ECO:0000313" key="1">
    <source>
        <dbReference type="EMBL" id="KAJ9111748.1"/>
    </source>
</evidence>
<protein>
    <submittedName>
        <fullName evidence="1">Uncharacterized protein</fullName>
    </submittedName>
</protein>
<comment type="caution">
    <text evidence="1">The sequence shown here is derived from an EMBL/GenBank/DDBJ whole genome shotgun (WGS) entry which is preliminary data.</text>
</comment>
<name>A0ACC2WJU9_9TREE</name>
<proteinExistence type="predicted"/>
<dbReference type="EMBL" id="JASBWR010000007">
    <property type="protein sequence ID" value="KAJ9111748.1"/>
    <property type="molecule type" value="Genomic_DNA"/>
</dbReference>
<accession>A0ACC2WJU9</accession>
<sequence length="561" mass="64361">MTGYESLWRVTKTPQAGNNSQKGSKPRSESWPNLQNNPQHPAKRRGSEKSAKPYTTFKFLRACDNCRLRKIKCVMKQSKCDHCRLHSLECSFENRIKDGIEVPKKKKLIEDIPLNHETVVPSLPTPMSYTNVLSIRGSEMQTDVPPNIPTNMRQLLDITPSDKLPYPQELGELPKTESSPTDTNLNSEHSSDFSYIVLLYKRHVEPYTPYVHVDSIYEEQDPFSSCCIKLAASYSLNSCSDSFDTPGLISELNASFHGLSEWTIGRLSCFFLLPTLIPISVEIITGALDRFLELYNANSEIPINLAIGALSVDAWNSLLTPSKLQLPSHMFSYYEEFLRFADDAVLHYHLAELNFHLSRFLSLTEDQPLDYNSTRRELLQLEYDILLLPVKLPKQFLVVKDRLTSSREALFYHVLHNAFLTFVYTKALTSKLYGKMLSVYPIAGLYHFLSGLIESTLEIGVEKAGPWSIVGDCMVHSIKCGLELLDIMDFDDLLFVMSTYKERLDVRNPLLQQQLVRKVYTLREQSSYYRDFDRVDGSLVFWVFRDVRSMTLSAYLRENNF</sequence>
<evidence type="ECO:0000313" key="2">
    <source>
        <dbReference type="Proteomes" id="UP001241377"/>
    </source>
</evidence>
<organism evidence="1 2">
    <name type="scientific">Naganishia cerealis</name>
    <dbReference type="NCBI Taxonomy" id="610337"/>
    <lineage>
        <taxon>Eukaryota</taxon>
        <taxon>Fungi</taxon>
        <taxon>Dikarya</taxon>
        <taxon>Basidiomycota</taxon>
        <taxon>Agaricomycotina</taxon>
        <taxon>Tremellomycetes</taxon>
        <taxon>Filobasidiales</taxon>
        <taxon>Filobasidiaceae</taxon>
        <taxon>Naganishia</taxon>
    </lineage>
</organism>